<dbReference type="PANTHER" id="PTHR48081:SF33">
    <property type="entry name" value="KYNURENINE FORMAMIDASE"/>
    <property type="match status" value="1"/>
</dbReference>
<dbReference type="Proteomes" id="UP000776983">
    <property type="component" value="Unassembled WGS sequence"/>
</dbReference>
<evidence type="ECO:0000259" key="2">
    <source>
        <dbReference type="Pfam" id="PF20434"/>
    </source>
</evidence>
<reference evidence="3 4" key="1">
    <citation type="submission" date="2020-07" db="EMBL/GenBank/DDBJ databases">
        <title>Pusillimonas sp. nov., isolated from poultry manure in Taiwan.</title>
        <authorList>
            <person name="Lin S.-Y."/>
            <person name="Tang Y.-S."/>
            <person name="Young C.-C."/>
        </authorList>
    </citation>
    <scope>NUCLEOTIDE SEQUENCE [LARGE SCALE GENOMIC DNA]</scope>
    <source>
        <strain evidence="3 4">CC-YST705</strain>
    </source>
</reference>
<dbReference type="SUPFAM" id="SSF53474">
    <property type="entry name" value="alpha/beta-Hydrolases"/>
    <property type="match status" value="1"/>
</dbReference>
<dbReference type="EMBL" id="JACDXW010000005">
    <property type="protein sequence ID" value="MCB5364270.1"/>
    <property type="molecule type" value="Genomic_DNA"/>
</dbReference>
<gene>
    <name evidence="3" type="ORF">H0484_10975</name>
</gene>
<evidence type="ECO:0000313" key="3">
    <source>
        <dbReference type="EMBL" id="MCB5364270.1"/>
    </source>
</evidence>
<organism evidence="3 4">
    <name type="scientific">Mesopusillimonas faecipullorum</name>
    <dbReference type="NCBI Taxonomy" id="2755040"/>
    <lineage>
        <taxon>Bacteria</taxon>
        <taxon>Pseudomonadati</taxon>
        <taxon>Pseudomonadota</taxon>
        <taxon>Betaproteobacteria</taxon>
        <taxon>Burkholderiales</taxon>
        <taxon>Alcaligenaceae</taxon>
        <taxon>Mesopusillimonas</taxon>
    </lineage>
</organism>
<dbReference type="PANTHER" id="PTHR48081">
    <property type="entry name" value="AB HYDROLASE SUPERFAMILY PROTEIN C4A8.06C"/>
    <property type="match status" value="1"/>
</dbReference>
<evidence type="ECO:0000313" key="4">
    <source>
        <dbReference type="Proteomes" id="UP000776983"/>
    </source>
</evidence>
<comment type="caution">
    <text evidence="3">The sequence shown here is derived from an EMBL/GenBank/DDBJ whole genome shotgun (WGS) entry which is preliminary data.</text>
</comment>
<keyword evidence="4" id="KW-1185">Reference proteome</keyword>
<dbReference type="InterPro" id="IPR050300">
    <property type="entry name" value="GDXG_lipolytic_enzyme"/>
</dbReference>
<dbReference type="Gene3D" id="3.40.50.1820">
    <property type="entry name" value="alpha/beta hydrolase"/>
    <property type="match status" value="1"/>
</dbReference>
<sequence length="283" mass="31439">MGPYVFRDYDQQALDRAFDQTAWASNGEAVLRDFYEAGQRVLAAGEHHDGLRYGEGPDETLHWFAANTDAAPIHLHIHGGAWRMLRKEDVAFAGPAFTQAGMHLVLPDFSALPGVRLPDVVLQLVRAVSWVYRNVGRYGGDRNRIYLSGHSSGAHVCAVLLTTDWTQHGLPADVIKGGLCVSGIYDMEPVMLSARRHYVHLLPEEWHRLSPIEHAASLNCPLSLVYAEGDSPEFCRQALHFYDTLLAHGKQVDLTVLPKLNHYEIIGELAPLALSCKAFNSYS</sequence>
<feature type="domain" description="BD-FAE-like" evidence="2">
    <location>
        <begin position="67"/>
        <end position="162"/>
    </location>
</feature>
<keyword evidence="1 3" id="KW-0378">Hydrolase</keyword>
<accession>A0ABS8CDZ7</accession>
<dbReference type="RefSeq" id="WP_226954688.1">
    <property type="nucleotide sequence ID" value="NZ_JACDXW010000005.1"/>
</dbReference>
<evidence type="ECO:0000256" key="1">
    <source>
        <dbReference type="ARBA" id="ARBA00022801"/>
    </source>
</evidence>
<dbReference type="InterPro" id="IPR029058">
    <property type="entry name" value="AB_hydrolase_fold"/>
</dbReference>
<dbReference type="Pfam" id="PF20434">
    <property type="entry name" value="BD-FAE"/>
    <property type="match status" value="1"/>
</dbReference>
<dbReference type="InterPro" id="IPR049492">
    <property type="entry name" value="BD-FAE-like_dom"/>
</dbReference>
<name>A0ABS8CDZ7_9BURK</name>
<proteinExistence type="predicted"/>
<dbReference type="GO" id="GO:0016787">
    <property type="term" value="F:hydrolase activity"/>
    <property type="evidence" value="ECO:0007669"/>
    <property type="project" value="UniProtKB-KW"/>
</dbReference>
<protein>
    <submittedName>
        <fullName evidence="3">Alpha/beta hydrolase</fullName>
    </submittedName>
</protein>